<evidence type="ECO:0000313" key="2">
    <source>
        <dbReference type="EMBL" id="KAF2181921.1"/>
    </source>
</evidence>
<accession>A0A6A6DQX3</accession>
<dbReference type="Proteomes" id="UP000800200">
    <property type="component" value="Unassembled WGS sequence"/>
</dbReference>
<gene>
    <name evidence="2" type="ORF">K469DRAFT_712975</name>
</gene>
<feature type="transmembrane region" description="Helical" evidence="1">
    <location>
        <begin position="28"/>
        <end position="46"/>
    </location>
</feature>
<keyword evidence="1" id="KW-0472">Membrane</keyword>
<keyword evidence="1" id="KW-0812">Transmembrane</keyword>
<evidence type="ECO:0000256" key="1">
    <source>
        <dbReference type="SAM" id="Phobius"/>
    </source>
</evidence>
<keyword evidence="1" id="KW-1133">Transmembrane helix</keyword>
<keyword evidence="3" id="KW-1185">Reference proteome</keyword>
<evidence type="ECO:0000313" key="3">
    <source>
        <dbReference type="Proteomes" id="UP000800200"/>
    </source>
</evidence>
<sequence length="65" mass="7350">MYPLLNLLDASSNPSLNPVSQGLNPHRGVLWMLFTCTTLLVAYSRFSHQVFSASDKMACIRDHRQ</sequence>
<dbReference type="AlphaFoldDB" id="A0A6A6DQX3"/>
<organism evidence="2 3">
    <name type="scientific">Zopfia rhizophila CBS 207.26</name>
    <dbReference type="NCBI Taxonomy" id="1314779"/>
    <lineage>
        <taxon>Eukaryota</taxon>
        <taxon>Fungi</taxon>
        <taxon>Dikarya</taxon>
        <taxon>Ascomycota</taxon>
        <taxon>Pezizomycotina</taxon>
        <taxon>Dothideomycetes</taxon>
        <taxon>Dothideomycetes incertae sedis</taxon>
        <taxon>Zopfiaceae</taxon>
        <taxon>Zopfia</taxon>
    </lineage>
</organism>
<dbReference type="EMBL" id="ML994650">
    <property type="protein sequence ID" value="KAF2181921.1"/>
    <property type="molecule type" value="Genomic_DNA"/>
</dbReference>
<proteinExistence type="predicted"/>
<name>A0A6A6DQX3_9PEZI</name>
<protein>
    <submittedName>
        <fullName evidence="2">Uncharacterized protein</fullName>
    </submittedName>
</protein>
<reference evidence="2" key="1">
    <citation type="journal article" date="2020" name="Stud. Mycol.">
        <title>101 Dothideomycetes genomes: a test case for predicting lifestyles and emergence of pathogens.</title>
        <authorList>
            <person name="Haridas S."/>
            <person name="Albert R."/>
            <person name="Binder M."/>
            <person name="Bloem J."/>
            <person name="Labutti K."/>
            <person name="Salamov A."/>
            <person name="Andreopoulos B."/>
            <person name="Baker S."/>
            <person name="Barry K."/>
            <person name="Bills G."/>
            <person name="Bluhm B."/>
            <person name="Cannon C."/>
            <person name="Castanera R."/>
            <person name="Culley D."/>
            <person name="Daum C."/>
            <person name="Ezra D."/>
            <person name="Gonzalez J."/>
            <person name="Henrissat B."/>
            <person name="Kuo A."/>
            <person name="Liang C."/>
            <person name="Lipzen A."/>
            <person name="Lutzoni F."/>
            <person name="Magnuson J."/>
            <person name="Mondo S."/>
            <person name="Nolan M."/>
            <person name="Ohm R."/>
            <person name="Pangilinan J."/>
            <person name="Park H.-J."/>
            <person name="Ramirez L."/>
            <person name="Alfaro M."/>
            <person name="Sun H."/>
            <person name="Tritt A."/>
            <person name="Yoshinaga Y."/>
            <person name="Zwiers L.-H."/>
            <person name="Turgeon B."/>
            <person name="Goodwin S."/>
            <person name="Spatafora J."/>
            <person name="Crous P."/>
            <person name="Grigoriev I."/>
        </authorList>
    </citation>
    <scope>NUCLEOTIDE SEQUENCE</scope>
    <source>
        <strain evidence="2">CBS 207.26</strain>
    </source>
</reference>